<sequence length="817" mass="92872">MSRSWALPFVSLRWKFLLVLAVIMTLLTLSLGHLALRHFGQQRSLVLTQQSEFLRRDYLQTREMLVEQLASVARELNLRLGSLLDPQSELRGQWRELRSLWQLSGLHLHQIQGGNLLSLGGYPPPDDHWLAGIESKDQQLSRTRCRPGCILELATPITLRGKLHLLVLSTPLERVMEVLSEHHATELAILGPPQQNSLNPWNRAILSLTNRERNYPVLIAAAAEFPLEQLTDRPRMVAQGGRQWSLSRWPIDGGHLLLFSDVSELELGQRAYLTDLVGLMLLCVVATTLLGGWLLWRPLSRIQALQRLLPLLPSRDYKRFRERLAPAGMGFRDEVDRLEEAVGETADQLEQLHEEVDRYTHELERLAMMDTLTGLPNRTMMHHELSKSLSSLGRTDEKIALLFLDLDEFKRINDTLGHDVGDELLKTVANRLKKSVRSMDTVCRLGGDEFTVIIRGLGEGANIHRIIHQIFVSLQQPVQLGRHTLIVTTSIGVVFCDNPMERPEELLKRADLAMYQAKQAGRSNYRVFDDQMLELASRKLMLEGDLRRALEEGQMALCLQPILSIREQRVVGFESLVRWYHPSRGLLMPSEFMQDLEDSSEILALSDWVLKRSLKLLLKLTRLSGNREFYIAVNLSPHQYLHAGLGQRIEQLLQELQVTPGRLLLEVTEESLIRNLEQALATMERLKGMGVRIGIDDFGTGYSSLSYLKQLPFDILKIDRSFVRDLDSSDVDRNIVSSVIDLAHNLGRTVIAEGVESHDQLQYLLRAGCDHAQGYLFSPALDEQQVVELIRQLGCTLEWQHIESLQAVFHPLSGSRG</sequence>
<evidence type="ECO:0000256" key="2">
    <source>
        <dbReference type="SAM" id="Coils"/>
    </source>
</evidence>
<feature type="transmembrane region" description="Helical" evidence="3">
    <location>
        <begin position="276"/>
        <end position="296"/>
    </location>
</feature>
<dbReference type="CDD" id="cd01948">
    <property type="entry name" value="EAL"/>
    <property type="match status" value="1"/>
</dbReference>
<accession>A0A4V5NXH9</accession>
<dbReference type="NCBIfam" id="TIGR00254">
    <property type="entry name" value="GGDEF"/>
    <property type="match status" value="1"/>
</dbReference>
<dbReference type="InterPro" id="IPR029787">
    <property type="entry name" value="Nucleotide_cyclase"/>
</dbReference>
<keyword evidence="3" id="KW-1133">Transmembrane helix</keyword>
<dbReference type="InterPro" id="IPR000160">
    <property type="entry name" value="GGDEF_dom"/>
</dbReference>
<evidence type="ECO:0000256" key="3">
    <source>
        <dbReference type="SAM" id="Phobius"/>
    </source>
</evidence>
<dbReference type="EMBL" id="SWCI01000006">
    <property type="protein sequence ID" value="TKB48628.1"/>
    <property type="molecule type" value="Genomic_DNA"/>
</dbReference>
<name>A0A4V5NXH9_9GAMM</name>
<evidence type="ECO:0000313" key="7">
    <source>
        <dbReference type="Proteomes" id="UP000305674"/>
    </source>
</evidence>
<dbReference type="GO" id="GO:0003824">
    <property type="term" value="F:catalytic activity"/>
    <property type="evidence" value="ECO:0007669"/>
    <property type="project" value="UniProtKB-ARBA"/>
</dbReference>
<dbReference type="InterPro" id="IPR029150">
    <property type="entry name" value="dCache_3"/>
</dbReference>
<keyword evidence="3" id="KW-0812">Transmembrane</keyword>
<dbReference type="Proteomes" id="UP000305674">
    <property type="component" value="Unassembled WGS sequence"/>
</dbReference>
<dbReference type="SUPFAM" id="SSF141868">
    <property type="entry name" value="EAL domain-like"/>
    <property type="match status" value="1"/>
</dbReference>
<dbReference type="RefSeq" id="WP_136853305.1">
    <property type="nucleotide sequence ID" value="NZ_SWCI01000006.1"/>
</dbReference>
<dbReference type="Gene3D" id="3.20.20.450">
    <property type="entry name" value="EAL domain"/>
    <property type="match status" value="1"/>
</dbReference>
<dbReference type="PROSITE" id="PS50883">
    <property type="entry name" value="EAL"/>
    <property type="match status" value="1"/>
</dbReference>
<feature type="coiled-coil region" evidence="2">
    <location>
        <begin position="335"/>
        <end position="369"/>
    </location>
</feature>
<proteinExistence type="predicted"/>
<dbReference type="InterPro" id="IPR035919">
    <property type="entry name" value="EAL_sf"/>
</dbReference>
<comment type="caution">
    <text evidence="6">The sequence shown here is derived from an EMBL/GenBank/DDBJ whole genome shotgun (WGS) entry which is preliminary data.</text>
</comment>
<dbReference type="Pfam" id="PF00563">
    <property type="entry name" value="EAL"/>
    <property type="match status" value="1"/>
</dbReference>
<keyword evidence="3" id="KW-0472">Membrane</keyword>
<dbReference type="PANTHER" id="PTHR44757">
    <property type="entry name" value="DIGUANYLATE CYCLASE DGCP"/>
    <property type="match status" value="1"/>
</dbReference>
<dbReference type="InterPro" id="IPR043128">
    <property type="entry name" value="Rev_trsase/Diguanyl_cyclase"/>
</dbReference>
<organism evidence="6 7">
    <name type="scientific">Ferrimonas sediminicola</name>
    <dbReference type="NCBI Taxonomy" id="2569538"/>
    <lineage>
        <taxon>Bacteria</taxon>
        <taxon>Pseudomonadati</taxon>
        <taxon>Pseudomonadota</taxon>
        <taxon>Gammaproteobacteria</taxon>
        <taxon>Alteromonadales</taxon>
        <taxon>Ferrimonadaceae</taxon>
        <taxon>Ferrimonas</taxon>
    </lineage>
</organism>
<protein>
    <submittedName>
        <fullName evidence="6">EAL domain-containing protein</fullName>
    </submittedName>
</protein>
<dbReference type="InterPro" id="IPR052155">
    <property type="entry name" value="Biofilm_reg_signaling"/>
</dbReference>
<evidence type="ECO:0000313" key="6">
    <source>
        <dbReference type="EMBL" id="TKB48628.1"/>
    </source>
</evidence>
<feature type="domain" description="EAL" evidence="4">
    <location>
        <begin position="539"/>
        <end position="794"/>
    </location>
</feature>
<dbReference type="SMART" id="SM00267">
    <property type="entry name" value="GGDEF"/>
    <property type="match status" value="1"/>
</dbReference>
<keyword evidence="2" id="KW-0175">Coiled coil</keyword>
<evidence type="ECO:0000256" key="1">
    <source>
        <dbReference type="ARBA" id="ARBA00001946"/>
    </source>
</evidence>
<comment type="cofactor">
    <cofactor evidence="1">
        <name>Mg(2+)</name>
        <dbReference type="ChEBI" id="CHEBI:18420"/>
    </cofactor>
</comment>
<dbReference type="Gene3D" id="3.30.70.270">
    <property type="match status" value="1"/>
</dbReference>
<keyword evidence="7" id="KW-1185">Reference proteome</keyword>
<dbReference type="PANTHER" id="PTHR44757:SF2">
    <property type="entry name" value="BIOFILM ARCHITECTURE MAINTENANCE PROTEIN MBAA"/>
    <property type="match status" value="1"/>
</dbReference>
<evidence type="ECO:0000259" key="5">
    <source>
        <dbReference type="PROSITE" id="PS50887"/>
    </source>
</evidence>
<feature type="domain" description="GGDEF" evidence="5">
    <location>
        <begin position="397"/>
        <end position="530"/>
    </location>
</feature>
<dbReference type="Pfam" id="PF14827">
    <property type="entry name" value="dCache_3"/>
    <property type="match status" value="1"/>
</dbReference>
<dbReference type="PROSITE" id="PS50887">
    <property type="entry name" value="GGDEF"/>
    <property type="match status" value="1"/>
</dbReference>
<reference evidence="6 7" key="1">
    <citation type="submission" date="2019-04" db="EMBL/GenBank/DDBJ databases">
        <authorList>
            <person name="Hwang J.C."/>
        </authorList>
    </citation>
    <scope>NUCLEOTIDE SEQUENCE [LARGE SCALE GENOMIC DNA]</scope>
    <source>
        <strain evidence="6 7">IMCC35001</strain>
    </source>
</reference>
<dbReference type="CDD" id="cd01949">
    <property type="entry name" value="GGDEF"/>
    <property type="match status" value="1"/>
</dbReference>
<evidence type="ECO:0000259" key="4">
    <source>
        <dbReference type="PROSITE" id="PS50883"/>
    </source>
</evidence>
<dbReference type="FunFam" id="3.30.70.270:FF:000001">
    <property type="entry name" value="Diguanylate cyclase domain protein"/>
    <property type="match status" value="1"/>
</dbReference>
<dbReference type="SUPFAM" id="SSF55073">
    <property type="entry name" value="Nucleotide cyclase"/>
    <property type="match status" value="1"/>
</dbReference>
<dbReference type="OrthoDB" id="8553030at2"/>
<dbReference type="InterPro" id="IPR001633">
    <property type="entry name" value="EAL_dom"/>
</dbReference>
<dbReference type="SMART" id="SM00052">
    <property type="entry name" value="EAL"/>
    <property type="match status" value="1"/>
</dbReference>
<gene>
    <name evidence="6" type="ORF">FCL40_10745</name>
</gene>
<dbReference type="AlphaFoldDB" id="A0A4V5NXH9"/>
<dbReference type="Pfam" id="PF00990">
    <property type="entry name" value="GGDEF"/>
    <property type="match status" value="1"/>
</dbReference>